<feature type="transmembrane region" description="Helical" evidence="1">
    <location>
        <begin position="166"/>
        <end position="196"/>
    </location>
</feature>
<accession>A0A845SKN0</accession>
<comment type="caution">
    <text evidence="2">The sequence shown here is derived from an EMBL/GenBank/DDBJ whole genome shotgun (WGS) entry which is preliminary data.</text>
</comment>
<keyword evidence="3" id="KW-1185">Reference proteome</keyword>
<keyword evidence="1" id="KW-0472">Membrane</keyword>
<feature type="transmembrane region" description="Helical" evidence="1">
    <location>
        <begin position="93"/>
        <end position="115"/>
    </location>
</feature>
<sequence>MNLALFFSNLEKNRTLVCRRLENYKNEILVFLVIFILLFMSTTLGNRGTHNSVEQWLNITNQMFYGNQDFLFSYGPLFWLTGGAATQYSDVTYWLSVTFISITNSFFWTLLFIPIHKARNYLFFALIFAIFFRNLSFYAAFFMWPFALVAYLGFSEQKNKIINKYFIIFIGALVALSFFIRFFYGLFGFLTIFSYLFSLFLRDKKLSLLSYFTLSLSITYVLLGLLVFHNHQNIINYIIINMELSFGNSVDMTYDVNNSIRSFVSVLLVLVFLNLFLIAKKRLALFLTINILWLLLFKLGFSRTDHYLGFFVAPATVLSMVMIFDKSLFSRVLFVISMINLYSLAHIPTYPGAVTLTLINKPAGLDESFQERMARIYPDFKLKNEVLDKLANSTVDVYPYNNEYIFSNKLNYLQRPSFQNYMTLTPTLDRMNQDFLNSPMRPKFILWTAGIGCTSSDCNPFDGFDMKYSLNEDPLTSTSILSNYHPVVVSAGKNGIPVMLLEENSHDENFSEALILEKEMRFGQWYSVPKSDDGLLKIKPSFEFTLLGHAKNMLFRGSILKIRYKFSDGEEKLYRVNILNAGSGIVISPLLDKFNTSGFEGREVIAFMFETDTTNYFEDHFTAKLIKINIPNITARKPN</sequence>
<feature type="transmembrane region" description="Helical" evidence="1">
    <location>
        <begin position="283"/>
        <end position="301"/>
    </location>
</feature>
<feature type="transmembrane region" description="Helical" evidence="1">
    <location>
        <begin position="28"/>
        <end position="44"/>
    </location>
</feature>
<feature type="transmembrane region" description="Helical" evidence="1">
    <location>
        <begin position="64"/>
        <end position="81"/>
    </location>
</feature>
<evidence type="ECO:0000313" key="2">
    <source>
        <dbReference type="EMBL" id="NDL63138.1"/>
    </source>
</evidence>
<reference evidence="2 3" key="2">
    <citation type="submission" date="2020-02" db="EMBL/GenBank/DDBJ databases">
        <title>The new genus of Enterobacteriales.</title>
        <authorList>
            <person name="Kim I.S."/>
        </authorList>
    </citation>
    <scope>NUCLEOTIDE SEQUENCE [LARGE SCALE GENOMIC DNA]</scope>
    <source>
        <strain evidence="2 3">SAP-6</strain>
    </source>
</reference>
<dbReference type="EMBL" id="WUBS01000006">
    <property type="protein sequence ID" value="NDL63138.1"/>
    <property type="molecule type" value="Genomic_DNA"/>
</dbReference>
<reference evidence="2 3" key="1">
    <citation type="submission" date="2019-12" db="EMBL/GenBank/DDBJ databases">
        <authorList>
            <person name="Lee S.D."/>
        </authorList>
    </citation>
    <scope>NUCLEOTIDE SEQUENCE [LARGE SCALE GENOMIC DNA]</scope>
    <source>
        <strain evidence="2 3">SAP-6</strain>
    </source>
</reference>
<evidence type="ECO:0000256" key="1">
    <source>
        <dbReference type="SAM" id="Phobius"/>
    </source>
</evidence>
<evidence type="ECO:0000313" key="3">
    <source>
        <dbReference type="Proteomes" id="UP000461443"/>
    </source>
</evidence>
<dbReference type="Proteomes" id="UP000461443">
    <property type="component" value="Unassembled WGS sequence"/>
</dbReference>
<feature type="transmembrane region" description="Helical" evidence="1">
    <location>
        <begin position="307"/>
        <end position="325"/>
    </location>
</feature>
<proteinExistence type="predicted"/>
<feature type="transmembrane region" description="Helical" evidence="1">
    <location>
        <begin position="121"/>
        <end position="154"/>
    </location>
</feature>
<keyword evidence="1" id="KW-1133">Transmembrane helix</keyword>
<protein>
    <submittedName>
        <fullName evidence="2">Uncharacterized protein</fullName>
    </submittedName>
</protein>
<feature type="transmembrane region" description="Helical" evidence="1">
    <location>
        <begin position="208"/>
        <end position="228"/>
    </location>
</feature>
<dbReference type="AlphaFoldDB" id="A0A845SKN0"/>
<gene>
    <name evidence="2" type="ORF">GRH90_10310</name>
</gene>
<feature type="transmembrane region" description="Helical" evidence="1">
    <location>
        <begin position="260"/>
        <end position="278"/>
    </location>
</feature>
<keyword evidence="1" id="KW-0812">Transmembrane</keyword>
<organism evidence="2 3">
    <name type="scientific">Acerihabitans arboris</name>
    <dbReference type="NCBI Taxonomy" id="2691583"/>
    <lineage>
        <taxon>Bacteria</taxon>
        <taxon>Pseudomonadati</taxon>
        <taxon>Pseudomonadota</taxon>
        <taxon>Gammaproteobacteria</taxon>
        <taxon>Enterobacterales</taxon>
        <taxon>Pectobacteriaceae</taxon>
        <taxon>Acerihabitans</taxon>
    </lineage>
</organism>
<dbReference type="RefSeq" id="WP_162365851.1">
    <property type="nucleotide sequence ID" value="NZ_WUBS01000006.1"/>
</dbReference>
<name>A0A845SKN0_9GAMM</name>